<keyword evidence="2" id="KW-1185">Reference proteome</keyword>
<dbReference type="EMBL" id="JACOOH010000001">
    <property type="protein sequence ID" value="MBC5619569.1"/>
    <property type="molecule type" value="Genomic_DNA"/>
</dbReference>
<dbReference type="Gene3D" id="2.30.180.10">
    <property type="entry name" value="FAS1 domain"/>
    <property type="match status" value="1"/>
</dbReference>
<accession>A0ABR7CV69</accession>
<gene>
    <name evidence="1" type="ORF">H8S64_00490</name>
</gene>
<dbReference type="Proteomes" id="UP000646484">
    <property type="component" value="Unassembled WGS sequence"/>
</dbReference>
<dbReference type="InterPro" id="IPR036378">
    <property type="entry name" value="FAS1_dom_sf"/>
</dbReference>
<proteinExistence type="predicted"/>
<evidence type="ECO:0000313" key="1">
    <source>
        <dbReference type="EMBL" id="MBC5619569.1"/>
    </source>
</evidence>
<dbReference type="PROSITE" id="PS51257">
    <property type="entry name" value="PROKAR_LIPOPROTEIN"/>
    <property type="match status" value="1"/>
</dbReference>
<comment type="caution">
    <text evidence="1">The sequence shown here is derived from an EMBL/GenBank/DDBJ whole genome shotgun (WGS) entry which is preliminary data.</text>
</comment>
<evidence type="ECO:0008006" key="3">
    <source>
        <dbReference type="Google" id="ProtNLM"/>
    </source>
</evidence>
<sequence>MASKLRYSFMGFVALMVVLGSSCTKYNYIDGGLANGKHDCSMWEYFHTDGYDWDSTIIMIEHAGLKSLFDGTGEYKEITFFGLTNHSIRGYMLDINKNLEENDPNFLHRVTDISAAKCKDVLEKLVVPKRVMLKDIPRGNRVRISNDYDEREGTTLQSIRGELFLWTVRSTWENVQDVGAVSLFVASHNVIGGKNEVVASTDIQTTNGIVQALNYDFDFKNF</sequence>
<dbReference type="SUPFAM" id="SSF82153">
    <property type="entry name" value="FAS1 domain"/>
    <property type="match status" value="1"/>
</dbReference>
<name>A0ABR7CV69_9BACT</name>
<protein>
    <recommendedName>
        <fullName evidence="3">FAS1 domain-containing protein</fullName>
    </recommendedName>
</protein>
<reference evidence="1 2" key="1">
    <citation type="submission" date="2020-08" db="EMBL/GenBank/DDBJ databases">
        <title>Genome public.</title>
        <authorList>
            <person name="Liu C."/>
            <person name="Sun Q."/>
        </authorList>
    </citation>
    <scope>NUCLEOTIDE SEQUENCE [LARGE SCALE GENOMIC DNA]</scope>
    <source>
        <strain evidence="1 2">NSJ-56</strain>
    </source>
</reference>
<evidence type="ECO:0000313" key="2">
    <source>
        <dbReference type="Proteomes" id="UP000646484"/>
    </source>
</evidence>
<organism evidence="1 2">
    <name type="scientific">Butyricimonas hominis</name>
    <dbReference type="NCBI Taxonomy" id="2763032"/>
    <lineage>
        <taxon>Bacteria</taxon>
        <taxon>Pseudomonadati</taxon>
        <taxon>Bacteroidota</taxon>
        <taxon>Bacteroidia</taxon>
        <taxon>Bacteroidales</taxon>
        <taxon>Odoribacteraceae</taxon>
        <taxon>Butyricimonas</taxon>
    </lineage>
</organism>
<dbReference type="RefSeq" id="WP_186974558.1">
    <property type="nucleotide sequence ID" value="NZ_JACOOH010000001.1"/>
</dbReference>